<evidence type="ECO:0000313" key="2">
    <source>
        <dbReference type="Proteomes" id="UP000751190"/>
    </source>
</evidence>
<accession>A0A8J6C6Z3</accession>
<proteinExistence type="predicted"/>
<dbReference type="AlphaFoldDB" id="A0A8J6C6Z3"/>
<evidence type="ECO:0000313" key="1">
    <source>
        <dbReference type="EMBL" id="KAG8457208.1"/>
    </source>
</evidence>
<reference evidence="1" key="1">
    <citation type="submission" date="2021-05" db="EMBL/GenBank/DDBJ databases">
        <title>The genome of the haptophyte Pavlova lutheri (Diacronema luteri, Pavlovales) - a model for lipid biosynthesis in eukaryotic algae.</title>
        <authorList>
            <person name="Hulatt C.J."/>
            <person name="Posewitz M.C."/>
        </authorList>
    </citation>
    <scope>NUCLEOTIDE SEQUENCE</scope>
    <source>
        <strain evidence="1">NIVA-4/92</strain>
    </source>
</reference>
<comment type="caution">
    <text evidence="1">The sequence shown here is derived from an EMBL/GenBank/DDBJ whole genome shotgun (WGS) entry which is preliminary data.</text>
</comment>
<dbReference type="EMBL" id="JAGTXO010000077">
    <property type="protein sequence ID" value="KAG8457208.1"/>
    <property type="molecule type" value="Genomic_DNA"/>
</dbReference>
<protein>
    <submittedName>
        <fullName evidence="1">Uncharacterized protein</fullName>
    </submittedName>
</protein>
<sequence length="235" mass="23897">HSLSQSARDSRPVRTLEEHLNARRIESASRVRKCSGLGEVTPAFGDCGPQSVQGAQSPHAHACGSGGLDVDGMGGASVAAICAHRPPLAATAAAPPRSRGHGGCALVGTRRERLAPGQRLRFAARVRGVGGSGDGGSDGASACPPFSAQGARALATGGELTPELLRVDLTGVCAARSDELASRVRSRTQRSAAPDGADESGQARLYGEDMHSSLSADFLAMFAPSGTVVSTMEGE</sequence>
<name>A0A8J6C6Z3_DIALT</name>
<organism evidence="1 2">
    <name type="scientific">Diacronema lutheri</name>
    <name type="common">Unicellular marine alga</name>
    <name type="synonym">Monochrysis lutheri</name>
    <dbReference type="NCBI Taxonomy" id="2081491"/>
    <lineage>
        <taxon>Eukaryota</taxon>
        <taxon>Haptista</taxon>
        <taxon>Haptophyta</taxon>
        <taxon>Pavlovophyceae</taxon>
        <taxon>Pavlovales</taxon>
        <taxon>Pavlovaceae</taxon>
        <taxon>Diacronema</taxon>
    </lineage>
</organism>
<keyword evidence="2" id="KW-1185">Reference proteome</keyword>
<dbReference type="Proteomes" id="UP000751190">
    <property type="component" value="Unassembled WGS sequence"/>
</dbReference>
<gene>
    <name evidence="1" type="ORF">KFE25_009787</name>
</gene>
<feature type="non-terminal residue" evidence="1">
    <location>
        <position position="1"/>
    </location>
</feature>
<dbReference type="OrthoDB" id="10665126at2759"/>